<evidence type="ECO:0000256" key="5">
    <source>
        <dbReference type="ARBA" id="ARBA00023175"/>
    </source>
</evidence>
<dbReference type="GO" id="GO:0035974">
    <property type="term" value="C:meiotic spindle pole body"/>
    <property type="evidence" value="ECO:0007669"/>
    <property type="project" value="TreeGrafter"/>
</dbReference>
<keyword evidence="2" id="KW-0963">Cytoplasm</keyword>
<evidence type="ECO:0000256" key="3">
    <source>
        <dbReference type="ARBA" id="ARBA00022701"/>
    </source>
</evidence>
<keyword evidence="8" id="KW-1185">Reference proteome</keyword>
<protein>
    <submittedName>
        <fullName evidence="7">Uncharacterized protein</fullName>
    </submittedName>
</protein>
<dbReference type="GO" id="GO:0005868">
    <property type="term" value="C:cytoplasmic dynein complex"/>
    <property type="evidence" value="ECO:0007669"/>
    <property type="project" value="InterPro"/>
</dbReference>
<evidence type="ECO:0000256" key="2">
    <source>
        <dbReference type="ARBA" id="ARBA00022490"/>
    </source>
</evidence>
<dbReference type="GO" id="GO:0005874">
    <property type="term" value="C:microtubule"/>
    <property type="evidence" value="ECO:0007669"/>
    <property type="project" value="UniProtKB-KW"/>
</dbReference>
<keyword evidence="4" id="KW-0243">Dynein</keyword>
<dbReference type="PANTHER" id="PTHR12688">
    <property type="entry name" value="DYNEIN LIGHT INTERMEDIATE CHAIN"/>
    <property type="match status" value="1"/>
</dbReference>
<dbReference type="AlphaFoldDB" id="A0A9P8T0Z4"/>
<evidence type="ECO:0000256" key="6">
    <source>
        <dbReference type="ARBA" id="ARBA00023212"/>
    </source>
</evidence>
<sequence>MSSLKDLLKSVSQEEQLQKQLLVVGGQEVGHIQLLNAFGIRDVSIIPYGFHLAERADLQLCFHSFAGEYGAVYQRIIDRLLASSLVVYILDALDLLKDEPTQETIFERVSGSLKPWIDVCSKAVSCCVLVQNVSRVDYNVKSVSNMDYLQQLVRLIMMDKNGAVLFFQETDTPQDIIQLLKGTAELRIKDYDNVFVPSGSDSYGKIKVLNEDFACEETLEKWHSVETVAKEVPTNATSTNSENLRQKYQDFLRQIHLAV</sequence>
<dbReference type="GO" id="GO:0007018">
    <property type="term" value="P:microtubule-based movement"/>
    <property type="evidence" value="ECO:0007669"/>
    <property type="project" value="InterPro"/>
</dbReference>
<reference evidence="7" key="2">
    <citation type="submission" date="2021-01" db="EMBL/GenBank/DDBJ databases">
        <authorList>
            <person name="Schikora-Tamarit M.A."/>
        </authorList>
    </citation>
    <scope>NUCLEOTIDE SEQUENCE</scope>
    <source>
        <strain evidence="7">NCAIM Y.01608</strain>
    </source>
</reference>
<keyword evidence="3" id="KW-0493">Microtubule</keyword>
<dbReference type="GO" id="GO:0000226">
    <property type="term" value="P:microtubule cytoskeleton organization"/>
    <property type="evidence" value="ECO:0007669"/>
    <property type="project" value="TreeGrafter"/>
</dbReference>
<reference evidence="7" key="1">
    <citation type="journal article" date="2021" name="Open Biol.">
        <title>Shared evolutionary footprints suggest mitochondrial oxidative damage underlies multiple complex I losses in fungi.</title>
        <authorList>
            <person name="Schikora-Tamarit M.A."/>
            <person name="Marcet-Houben M."/>
            <person name="Nosek J."/>
            <person name="Gabaldon T."/>
        </authorList>
    </citation>
    <scope>NUCLEOTIDE SEQUENCE</scope>
    <source>
        <strain evidence="7">NCAIM Y.01608</strain>
    </source>
</reference>
<proteinExistence type="predicted"/>
<organism evidence="7 8">
    <name type="scientific">Ogataea polymorpha</name>
    <dbReference type="NCBI Taxonomy" id="460523"/>
    <lineage>
        <taxon>Eukaryota</taxon>
        <taxon>Fungi</taxon>
        <taxon>Dikarya</taxon>
        <taxon>Ascomycota</taxon>
        <taxon>Saccharomycotina</taxon>
        <taxon>Pichiomycetes</taxon>
        <taxon>Pichiales</taxon>
        <taxon>Pichiaceae</taxon>
        <taxon>Ogataea</taxon>
    </lineage>
</organism>
<comment type="caution">
    <text evidence="7">The sequence shown here is derived from an EMBL/GenBank/DDBJ whole genome shotgun (WGS) entry which is preliminary data.</text>
</comment>
<gene>
    <name evidence="7" type="ORF">OGATHE_005464</name>
</gene>
<evidence type="ECO:0000313" key="7">
    <source>
        <dbReference type="EMBL" id="KAH3661131.1"/>
    </source>
</evidence>
<dbReference type="InterPro" id="IPR008467">
    <property type="entry name" value="Dynein1_light_intermed_chain"/>
</dbReference>
<accession>A0A9P8T0Z4</accession>
<evidence type="ECO:0000256" key="1">
    <source>
        <dbReference type="ARBA" id="ARBA00004245"/>
    </source>
</evidence>
<comment type="subcellular location">
    <subcellularLocation>
        <location evidence="1">Cytoplasm</location>
        <location evidence="1">Cytoskeleton</location>
    </subcellularLocation>
</comment>
<dbReference type="GO" id="GO:0045504">
    <property type="term" value="F:dynein heavy chain binding"/>
    <property type="evidence" value="ECO:0007669"/>
    <property type="project" value="TreeGrafter"/>
</dbReference>
<evidence type="ECO:0000313" key="8">
    <source>
        <dbReference type="Proteomes" id="UP000788993"/>
    </source>
</evidence>
<dbReference type="EMBL" id="JAEUBD010001468">
    <property type="protein sequence ID" value="KAH3661131.1"/>
    <property type="molecule type" value="Genomic_DNA"/>
</dbReference>
<name>A0A9P8T0Z4_9ASCO</name>
<keyword evidence="6" id="KW-0206">Cytoskeleton</keyword>
<keyword evidence="5" id="KW-0505">Motor protein</keyword>
<evidence type="ECO:0000256" key="4">
    <source>
        <dbReference type="ARBA" id="ARBA00023017"/>
    </source>
</evidence>
<dbReference type="PANTHER" id="PTHR12688:SF0">
    <property type="entry name" value="DYNEIN LIGHT INTERMEDIATE CHAIN"/>
    <property type="match status" value="1"/>
</dbReference>
<dbReference type="Proteomes" id="UP000788993">
    <property type="component" value="Unassembled WGS sequence"/>
</dbReference>